<evidence type="ECO:0000313" key="1">
    <source>
        <dbReference type="Ensembl" id="ENSSLDP00000010201.1"/>
    </source>
</evidence>
<proteinExistence type="predicted"/>
<dbReference type="FunFam" id="1.10.10.2050:FF:000001">
    <property type="entry name" value="putative tRNA pseudouridine synthase Pus10"/>
    <property type="match status" value="1"/>
</dbReference>
<name>A0A3B4X1U4_SERLL</name>
<organism evidence="1 2">
    <name type="scientific">Seriola lalandi dorsalis</name>
    <dbReference type="NCBI Taxonomy" id="1841481"/>
    <lineage>
        <taxon>Eukaryota</taxon>
        <taxon>Metazoa</taxon>
        <taxon>Chordata</taxon>
        <taxon>Craniata</taxon>
        <taxon>Vertebrata</taxon>
        <taxon>Euteleostomi</taxon>
        <taxon>Actinopterygii</taxon>
        <taxon>Neopterygii</taxon>
        <taxon>Teleostei</taxon>
        <taxon>Neoteleostei</taxon>
        <taxon>Acanthomorphata</taxon>
        <taxon>Carangaria</taxon>
        <taxon>Carangiformes</taxon>
        <taxon>Carangidae</taxon>
        <taxon>Seriola</taxon>
    </lineage>
</organism>
<dbReference type="Gene3D" id="1.10.10.2050">
    <property type="match status" value="1"/>
</dbReference>
<sequence>MLPLKEKDKPIVQKLLSAGCCARCILRFCCVRVQAAYRQP</sequence>
<keyword evidence="2" id="KW-1185">Reference proteome</keyword>
<protein>
    <submittedName>
        <fullName evidence="1">Uncharacterized protein</fullName>
    </submittedName>
</protein>
<evidence type="ECO:0000313" key="2">
    <source>
        <dbReference type="Proteomes" id="UP000261360"/>
    </source>
</evidence>
<dbReference type="Proteomes" id="UP000261360">
    <property type="component" value="Unplaced"/>
</dbReference>
<accession>A0A3B4X1U4</accession>
<dbReference type="AlphaFoldDB" id="A0A3B4X1U4"/>
<dbReference type="GeneTree" id="ENSGT00950000183955"/>
<reference evidence="1" key="1">
    <citation type="submission" date="2025-08" db="UniProtKB">
        <authorList>
            <consortium name="Ensembl"/>
        </authorList>
    </citation>
    <scope>IDENTIFICATION</scope>
</reference>
<dbReference type="Ensembl" id="ENSSLDT00000010571.1">
    <property type="protein sequence ID" value="ENSSLDP00000010201.1"/>
    <property type="gene ID" value="ENSSLDG00000008139.1"/>
</dbReference>
<reference evidence="1" key="2">
    <citation type="submission" date="2025-09" db="UniProtKB">
        <authorList>
            <consortium name="Ensembl"/>
        </authorList>
    </citation>
    <scope>IDENTIFICATION</scope>
</reference>